<dbReference type="Gene3D" id="3.40.30.10">
    <property type="entry name" value="Glutaredoxin"/>
    <property type="match status" value="1"/>
</dbReference>
<dbReference type="Gene3D" id="3.40.50.2300">
    <property type="match status" value="1"/>
</dbReference>
<dbReference type="Gene3D" id="3.50.50.60">
    <property type="entry name" value="FAD/NAD(P)-binding domain"/>
    <property type="match status" value="2"/>
</dbReference>
<keyword evidence="3" id="KW-0597">Phosphoprotein</keyword>
<dbReference type="InterPro" id="IPR001789">
    <property type="entry name" value="Sig_transdc_resp-reg_receiver"/>
</dbReference>
<keyword evidence="1" id="KW-0285">Flavoprotein</keyword>
<dbReference type="RefSeq" id="WP_119316124.1">
    <property type="nucleotide sequence ID" value="NZ_QXDL01000177.1"/>
</dbReference>
<evidence type="ECO:0000256" key="2">
    <source>
        <dbReference type="ARBA" id="ARBA00023002"/>
    </source>
</evidence>
<dbReference type="InterPro" id="IPR023753">
    <property type="entry name" value="FAD/NAD-binding_dom"/>
</dbReference>
<protein>
    <submittedName>
        <fullName evidence="5">Thioredoxin reductase</fullName>
        <ecNumber evidence="5">1.8.1.9</ecNumber>
    </submittedName>
</protein>
<keyword evidence="6" id="KW-1185">Reference proteome</keyword>
<dbReference type="GO" id="GO:0004791">
    <property type="term" value="F:thioredoxin-disulfide reductase (NADPH) activity"/>
    <property type="evidence" value="ECO:0007669"/>
    <property type="project" value="UniProtKB-EC"/>
</dbReference>
<accession>A0A399EE04</accession>
<dbReference type="PRINTS" id="PR00469">
    <property type="entry name" value="PNDRDTASEII"/>
</dbReference>
<dbReference type="AlphaFoldDB" id="A0A399EE04"/>
<proteinExistence type="predicted"/>
<dbReference type="InterPro" id="IPR011006">
    <property type="entry name" value="CheY-like_superfamily"/>
</dbReference>
<evidence type="ECO:0000313" key="6">
    <source>
        <dbReference type="Proteomes" id="UP000265715"/>
    </source>
</evidence>
<reference evidence="5 6" key="1">
    <citation type="submission" date="2018-08" db="EMBL/GenBank/DDBJ databases">
        <title>Meiothermus terrae DSM 26712 genome sequencing project.</title>
        <authorList>
            <person name="Da Costa M.S."/>
            <person name="Albuquerque L."/>
            <person name="Raposo P."/>
            <person name="Froufe H.J.C."/>
            <person name="Barroso C.S."/>
            <person name="Egas C."/>
        </authorList>
    </citation>
    <scope>NUCLEOTIDE SEQUENCE [LARGE SCALE GENOMIC DNA]</scope>
    <source>
        <strain evidence="5 6">DSM 26712</strain>
    </source>
</reference>
<evidence type="ECO:0000256" key="1">
    <source>
        <dbReference type="ARBA" id="ARBA00022630"/>
    </source>
</evidence>
<evidence type="ECO:0000259" key="4">
    <source>
        <dbReference type="PROSITE" id="PS50110"/>
    </source>
</evidence>
<dbReference type="SUPFAM" id="SSF51905">
    <property type="entry name" value="FAD/NAD(P)-binding domain"/>
    <property type="match status" value="1"/>
</dbReference>
<dbReference type="PROSITE" id="PS50110">
    <property type="entry name" value="RESPONSE_REGULATORY"/>
    <property type="match status" value="1"/>
</dbReference>
<dbReference type="OrthoDB" id="109585at2"/>
<dbReference type="InterPro" id="IPR050097">
    <property type="entry name" value="Ferredoxin-NADP_redctase_2"/>
</dbReference>
<dbReference type="SUPFAM" id="SSF52172">
    <property type="entry name" value="CheY-like"/>
    <property type="match status" value="1"/>
</dbReference>
<name>A0A399EE04_9DEIN</name>
<sequence length="543" mass="58621">MAKPVILAIDDDPQVLGSVAQDLRRQYGAAYRVVRASSGPEALEALRQLEERGEPVALLLSDHHMPQMDGVEFLQRSRELYPGAKRVLLTAYADTEAAVRAINRARLDHYLMKPWDPPEQHLYPVLDDLLADWQAAYRPPFEGVRLVGHRWSPRTHHLKDFLARNHVPYRWLDLETHPEAPALAGTSRLPLVVLPDGQRLEEPTPVELAQAVGLKTQADRRFYDLVIVGGGPAGLAAAVYGASEGLRVVLVEREAPGGQAGTSSRIENYLGFPAGLSGGDLARRAVAQARKFGAEILNPAAVKGLRAEGQYRAVTLEDGSELSCHTVLVATGVSYRKLPVPGLERLAGAGVYYGAAITEAQACKDEDVYVVGGGNAAGQAAVYLSQFARRVVMLVRGAGLSQTMSRYLIDQIAGTPNIELRTCCQVAGVHGEGHLEAITLADAGTGTTERLPTSALFVFIGALPHTDWLGQSVLRDGRGFVLTGPDLPRGSWRLGRDPFLTETSLPGVFAAGDVRHESVKRVASAVGEGSITVQFVHRYLQAL</sequence>
<evidence type="ECO:0000256" key="3">
    <source>
        <dbReference type="PROSITE-ProRule" id="PRU00169"/>
    </source>
</evidence>
<dbReference type="Proteomes" id="UP000265715">
    <property type="component" value="Unassembled WGS sequence"/>
</dbReference>
<dbReference type="SMART" id="SM00448">
    <property type="entry name" value="REC"/>
    <property type="match status" value="1"/>
</dbReference>
<organism evidence="5 6">
    <name type="scientific">Calidithermus terrae</name>
    <dbReference type="NCBI Taxonomy" id="1408545"/>
    <lineage>
        <taxon>Bacteria</taxon>
        <taxon>Thermotogati</taxon>
        <taxon>Deinococcota</taxon>
        <taxon>Deinococci</taxon>
        <taxon>Thermales</taxon>
        <taxon>Thermaceae</taxon>
        <taxon>Calidithermus</taxon>
    </lineage>
</organism>
<comment type="caution">
    <text evidence="5">The sequence shown here is derived from an EMBL/GenBank/DDBJ whole genome shotgun (WGS) entry which is preliminary data.</text>
</comment>
<dbReference type="Pfam" id="PF07992">
    <property type="entry name" value="Pyr_redox_2"/>
    <property type="match status" value="1"/>
</dbReference>
<dbReference type="PRINTS" id="PR00368">
    <property type="entry name" value="FADPNR"/>
</dbReference>
<dbReference type="EC" id="1.8.1.9" evidence="5"/>
<feature type="modified residue" description="4-aspartylphosphate" evidence="3">
    <location>
        <position position="62"/>
    </location>
</feature>
<dbReference type="PANTHER" id="PTHR48105">
    <property type="entry name" value="THIOREDOXIN REDUCTASE 1-RELATED-RELATED"/>
    <property type="match status" value="1"/>
</dbReference>
<dbReference type="EMBL" id="QXDL01000177">
    <property type="protein sequence ID" value="RIH81399.1"/>
    <property type="molecule type" value="Genomic_DNA"/>
</dbReference>
<feature type="domain" description="Response regulatory" evidence="4">
    <location>
        <begin position="5"/>
        <end position="128"/>
    </location>
</feature>
<evidence type="ECO:0000313" key="5">
    <source>
        <dbReference type="EMBL" id="RIH81399.1"/>
    </source>
</evidence>
<gene>
    <name evidence="5" type="primary">trxB_3</name>
    <name evidence="5" type="ORF">Mterra_03187</name>
</gene>
<keyword evidence="2 5" id="KW-0560">Oxidoreductase</keyword>
<dbReference type="InterPro" id="IPR036188">
    <property type="entry name" value="FAD/NAD-bd_sf"/>
</dbReference>
<dbReference type="GO" id="GO:0000160">
    <property type="term" value="P:phosphorelay signal transduction system"/>
    <property type="evidence" value="ECO:0007669"/>
    <property type="project" value="InterPro"/>
</dbReference>
<dbReference type="Pfam" id="PF00072">
    <property type="entry name" value="Response_reg"/>
    <property type="match status" value="1"/>
</dbReference>